<evidence type="ECO:0000259" key="7">
    <source>
        <dbReference type="Pfam" id="PF17827"/>
    </source>
</evidence>
<dbReference type="Pfam" id="PF17827">
    <property type="entry name" value="PrmC_N"/>
    <property type="match status" value="1"/>
</dbReference>
<feature type="domain" description="Release factor glutamine methyltransferase N-terminal" evidence="7">
    <location>
        <begin position="29"/>
        <end position="76"/>
    </location>
</feature>
<feature type="binding site" evidence="5">
    <location>
        <position position="144"/>
    </location>
    <ligand>
        <name>S-adenosyl-L-methionine</name>
        <dbReference type="ChEBI" id="CHEBI:59789"/>
    </ligand>
</feature>
<dbReference type="NCBIfam" id="TIGR03534">
    <property type="entry name" value="RF_mod_PrmC"/>
    <property type="match status" value="1"/>
</dbReference>
<dbReference type="PANTHER" id="PTHR18895:SF74">
    <property type="entry name" value="MTRF1L RELEASE FACTOR GLUTAMINE METHYLTRANSFERASE"/>
    <property type="match status" value="1"/>
</dbReference>
<dbReference type="GO" id="GO:0102559">
    <property type="term" value="F:peptide chain release factor N(5)-glutamine methyltransferase activity"/>
    <property type="evidence" value="ECO:0007669"/>
    <property type="project" value="UniProtKB-EC"/>
</dbReference>
<sequence length="281" mass="31675">MKITAFKNTFFDTLEGEYPKEEIGSFFNILLQEFTGLTRLDLALNPQQELPAEAEEKLRAALQRLQQHEPLQYITGTTEFFGLNFQVNSNVLIPRPETEELVQWMLHDLDASEGIKILDIGTGSGCIAISLAKHLPKAEITAIDISEKALETAKLNAGLNEVAVNFIHKDILAAEGLPSKFDVVVSNPPYVRELEKKEMQRNVLEHEPETALYVKDHDPLIFYRKITELAADNLEPGGKLYFEINQYLGKETEALLAEKNFATSLKKDIFGVDRMLRGIKS</sequence>
<dbReference type="SUPFAM" id="SSF53335">
    <property type="entry name" value="S-adenosyl-L-methionine-dependent methyltransferases"/>
    <property type="match status" value="1"/>
</dbReference>
<dbReference type="Gene3D" id="3.40.50.150">
    <property type="entry name" value="Vaccinia Virus protein VP39"/>
    <property type="match status" value="1"/>
</dbReference>
<dbReference type="AlphaFoldDB" id="A0A9X3CY95"/>
<evidence type="ECO:0000256" key="4">
    <source>
        <dbReference type="ARBA" id="ARBA00048391"/>
    </source>
</evidence>
<accession>A0A9X3CY95</accession>
<evidence type="ECO:0000256" key="5">
    <source>
        <dbReference type="HAMAP-Rule" id="MF_02126"/>
    </source>
</evidence>
<comment type="catalytic activity">
    <reaction evidence="4 5">
        <text>L-glutaminyl-[peptide chain release factor] + S-adenosyl-L-methionine = N(5)-methyl-L-glutaminyl-[peptide chain release factor] + S-adenosyl-L-homocysteine + H(+)</text>
        <dbReference type="Rhea" id="RHEA:42896"/>
        <dbReference type="Rhea" id="RHEA-COMP:10271"/>
        <dbReference type="Rhea" id="RHEA-COMP:10272"/>
        <dbReference type="ChEBI" id="CHEBI:15378"/>
        <dbReference type="ChEBI" id="CHEBI:30011"/>
        <dbReference type="ChEBI" id="CHEBI:57856"/>
        <dbReference type="ChEBI" id="CHEBI:59789"/>
        <dbReference type="ChEBI" id="CHEBI:61891"/>
        <dbReference type="EC" id="2.1.1.297"/>
    </reaction>
</comment>
<reference evidence="8" key="1">
    <citation type="submission" date="2022-11" db="EMBL/GenBank/DDBJ databases">
        <title>Salinimicrobium profundisediminis sp. nov., isolated from deep-sea sediment of the Mariana Trench.</title>
        <authorList>
            <person name="Fu H."/>
        </authorList>
    </citation>
    <scope>NUCLEOTIDE SEQUENCE</scope>
    <source>
        <strain evidence="8">MT39</strain>
    </source>
</reference>
<dbReference type="InterPro" id="IPR040758">
    <property type="entry name" value="PrmC_N"/>
</dbReference>
<evidence type="ECO:0000256" key="1">
    <source>
        <dbReference type="ARBA" id="ARBA00022603"/>
    </source>
</evidence>
<comment type="caution">
    <text evidence="5">Lacks conserved residue(s) required for the propagation of feature annotation.</text>
</comment>
<dbReference type="EMBL" id="JAPJDA010000007">
    <property type="protein sequence ID" value="MCX2837615.1"/>
    <property type="molecule type" value="Genomic_DNA"/>
</dbReference>
<feature type="binding site" evidence="5">
    <location>
        <position position="187"/>
    </location>
    <ligand>
        <name>S-adenosyl-L-methionine</name>
        <dbReference type="ChEBI" id="CHEBI:59789"/>
    </ligand>
</feature>
<name>A0A9X3CY95_9FLAO</name>
<dbReference type="InterPro" id="IPR007848">
    <property type="entry name" value="Small_mtfrase_dom"/>
</dbReference>
<comment type="similarity">
    <text evidence="5">Belongs to the protein N5-glutamine methyltransferase family. PrmC subfamily.</text>
</comment>
<dbReference type="GO" id="GO:0003676">
    <property type="term" value="F:nucleic acid binding"/>
    <property type="evidence" value="ECO:0007669"/>
    <property type="project" value="InterPro"/>
</dbReference>
<evidence type="ECO:0000313" key="8">
    <source>
        <dbReference type="EMBL" id="MCX2837615.1"/>
    </source>
</evidence>
<comment type="caution">
    <text evidence="8">The sequence shown here is derived from an EMBL/GenBank/DDBJ whole genome shotgun (WGS) entry which is preliminary data.</text>
</comment>
<dbReference type="CDD" id="cd02440">
    <property type="entry name" value="AdoMet_MTases"/>
    <property type="match status" value="1"/>
</dbReference>
<feature type="binding site" evidence="5">
    <location>
        <begin position="121"/>
        <end position="125"/>
    </location>
    <ligand>
        <name>S-adenosyl-L-methionine</name>
        <dbReference type="ChEBI" id="CHEBI:59789"/>
    </ligand>
</feature>
<dbReference type="RefSeq" id="WP_266068851.1">
    <property type="nucleotide sequence ID" value="NZ_JAPJDA010000007.1"/>
</dbReference>
<keyword evidence="9" id="KW-1185">Reference proteome</keyword>
<dbReference type="Pfam" id="PF05175">
    <property type="entry name" value="MTS"/>
    <property type="match status" value="1"/>
</dbReference>
<dbReference type="PROSITE" id="PS00092">
    <property type="entry name" value="N6_MTASE"/>
    <property type="match status" value="1"/>
</dbReference>
<keyword evidence="2 5" id="KW-0808">Transferase</keyword>
<dbReference type="EC" id="2.1.1.297" evidence="5"/>
<organism evidence="8 9">
    <name type="scientific">Salinimicrobium profundisediminis</name>
    <dbReference type="NCBI Taxonomy" id="2994553"/>
    <lineage>
        <taxon>Bacteria</taxon>
        <taxon>Pseudomonadati</taxon>
        <taxon>Bacteroidota</taxon>
        <taxon>Flavobacteriia</taxon>
        <taxon>Flavobacteriales</taxon>
        <taxon>Flavobacteriaceae</taxon>
        <taxon>Salinimicrobium</taxon>
    </lineage>
</organism>
<comment type="function">
    <text evidence="5">Methylates the class 1 translation termination release factors RF1/PrfA and RF2/PrfB on the glutamine residue of the universally conserved GGQ motif.</text>
</comment>
<dbReference type="InterPro" id="IPR002052">
    <property type="entry name" value="DNA_methylase_N6_adenine_CS"/>
</dbReference>
<evidence type="ECO:0000259" key="6">
    <source>
        <dbReference type="Pfam" id="PF05175"/>
    </source>
</evidence>
<feature type="binding site" evidence="5">
    <location>
        <begin position="187"/>
        <end position="190"/>
    </location>
    <ligand>
        <name>substrate</name>
    </ligand>
</feature>
<protein>
    <recommendedName>
        <fullName evidence="5">Release factor glutamine methyltransferase</fullName>
        <shortName evidence="5">RF MTase</shortName>
        <ecNumber evidence="5">2.1.1.297</ecNumber>
    </recommendedName>
    <alternativeName>
        <fullName evidence="5">N5-glutamine methyltransferase PrmC</fullName>
    </alternativeName>
    <alternativeName>
        <fullName evidence="5">Protein-(glutamine-N5) MTase PrmC</fullName>
    </alternativeName>
    <alternativeName>
        <fullName evidence="5">Protein-glutamine N-methyltransferase PrmC</fullName>
    </alternativeName>
</protein>
<dbReference type="InterPro" id="IPR050320">
    <property type="entry name" value="N5-glutamine_MTase"/>
</dbReference>
<dbReference type="InterPro" id="IPR004556">
    <property type="entry name" value="HemK-like"/>
</dbReference>
<proteinExistence type="inferred from homology"/>
<dbReference type="HAMAP" id="MF_02126">
    <property type="entry name" value="RF_methyltr_PrmC"/>
    <property type="match status" value="1"/>
</dbReference>
<evidence type="ECO:0000313" key="9">
    <source>
        <dbReference type="Proteomes" id="UP001148482"/>
    </source>
</evidence>
<dbReference type="GO" id="GO:0032259">
    <property type="term" value="P:methylation"/>
    <property type="evidence" value="ECO:0007669"/>
    <property type="project" value="UniProtKB-KW"/>
</dbReference>
<keyword evidence="1 5" id="KW-0489">Methyltransferase</keyword>
<evidence type="ECO:0000256" key="2">
    <source>
        <dbReference type="ARBA" id="ARBA00022679"/>
    </source>
</evidence>
<dbReference type="NCBIfam" id="TIGR00536">
    <property type="entry name" value="hemK_fam"/>
    <property type="match status" value="1"/>
</dbReference>
<feature type="domain" description="Methyltransferase small" evidence="6">
    <location>
        <begin position="104"/>
        <end position="200"/>
    </location>
</feature>
<evidence type="ECO:0000256" key="3">
    <source>
        <dbReference type="ARBA" id="ARBA00022691"/>
    </source>
</evidence>
<dbReference type="PANTHER" id="PTHR18895">
    <property type="entry name" value="HEMK METHYLTRANSFERASE"/>
    <property type="match status" value="1"/>
</dbReference>
<dbReference type="InterPro" id="IPR019874">
    <property type="entry name" value="RF_methyltr_PrmC"/>
</dbReference>
<dbReference type="InterPro" id="IPR029063">
    <property type="entry name" value="SAM-dependent_MTases_sf"/>
</dbReference>
<dbReference type="Proteomes" id="UP001148482">
    <property type="component" value="Unassembled WGS sequence"/>
</dbReference>
<gene>
    <name evidence="5 8" type="primary">prmC</name>
    <name evidence="8" type="ORF">OQ279_05560</name>
</gene>
<dbReference type="Gene3D" id="1.10.8.10">
    <property type="entry name" value="DNA helicase RuvA subunit, C-terminal domain"/>
    <property type="match status" value="1"/>
</dbReference>
<keyword evidence="3 5" id="KW-0949">S-adenosyl-L-methionine</keyword>